<organism evidence="2 3">
    <name type="scientific">Miscanthus lutarioriparius</name>
    <dbReference type="NCBI Taxonomy" id="422564"/>
    <lineage>
        <taxon>Eukaryota</taxon>
        <taxon>Viridiplantae</taxon>
        <taxon>Streptophyta</taxon>
        <taxon>Embryophyta</taxon>
        <taxon>Tracheophyta</taxon>
        <taxon>Spermatophyta</taxon>
        <taxon>Magnoliopsida</taxon>
        <taxon>Liliopsida</taxon>
        <taxon>Poales</taxon>
        <taxon>Poaceae</taxon>
        <taxon>PACMAD clade</taxon>
        <taxon>Panicoideae</taxon>
        <taxon>Andropogonodae</taxon>
        <taxon>Andropogoneae</taxon>
        <taxon>Saccharinae</taxon>
        <taxon>Miscanthus</taxon>
    </lineage>
</organism>
<name>A0A811N8U4_9POAL</name>
<dbReference type="Pfam" id="PF08609">
    <property type="entry name" value="Fes1"/>
    <property type="match status" value="1"/>
</dbReference>
<dbReference type="AlphaFoldDB" id="A0A811N8U4"/>
<reference evidence="2" key="1">
    <citation type="submission" date="2020-10" db="EMBL/GenBank/DDBJ databases">
        <authorList>
            <person name="Han B."/>
            <person name="Lu T."/>
            <person name="Zhao Q."/>
            <person name="Huang X."/>
            <person name="Zhao Y."/>
        </authorList>
    </citation>
    <scope>NUCLEOTIDE SEQUENCE</scope>
</reference>
<dbReference type="Gene3D" id="1.25.10.10">
    <property type="entry name" value="Leucine-rich Repeat Variant"/>
    <property type="match status" value="1"/>
</dbReference>
<sequence length="372" mass="40723">MAGAKQPRRCNLPTLLATISAAALLLFFPRFSPSAAAVEKGRNRSSLLGEPRQWATGKDEAEILAEAEARADGGGEGLLTRDDGREFASLDSMLQWAIGNSDPDKLREKAAELEWLSAEELLKRQMEIKELMEKLKVPSDAELMKIAIADLNNSSVSLEDCHRALQELLLLVEPIDNANDLDKLGGLLPLIRELSNADEGIRTTSAWVLGKASQNNVLVQNQILGYGALERLVKMGYSSSSQEAAKALYAISSLIRDNEHGQELFLSENGYAMLQHILSTTRTNVRLQKKVLSLLAYIADFQPNTGKSQAPSLSNHLFIKSVVEMISSVPDLDLQEKALLAVRSLLQLTSADATDLQKFSGLDDSLNTLRVQ</sequence>
<dbReference type="InterPro" id="IPR013918">
    <property type="entry name" value="Nucleotide_exch_fac_Fes1"/>
</dbReference>
<dbReference type="PANTHER" id="PTHR19316:SF30">
    <property type="entry name" value="NUCLEOTIDE EXCHANGE FACTOR FES1 DOMAIN-CONTAINING PROTEIN"/>
    <property type="match status" value="1"/>
</dbReference>
<protein>
    <recommendedName>
        <fullName evidence="1">Nucleotide exchange factor Fes1 domain-containing protein</fullName>
    </recommendedName>
</protein>
<evidence type="ECO:0000313" key="2">
    <source>
        <dbReference type="EMBL" id="CAD6219813.1"/>
    </source>
</evidence>
<dbReference type="GO" id="GO:0000774">
    <property type="term" value="F:adenyl-nucleotide exchange factor activity"/>
    <property type="evidence" value="ECO:0007669"/>
    <property type="project" value="TreeGrafter"/>
</dbReference>
<dbReference type="SUPFAM" id="SSF48371">
    <property type="entry name" value="ARM repeat"/>
    <property type="match status" value="1"/>
</dbReference>
<comment type="caution">
    <text evidence="2">The sequence shown here is derived from an EMBL/GenBank/DDBJ whole genome shotgun (WGS) entry which is preliminary data.</text>
</comment>
<dbReference type="PANTHER" id="PTHR19316">
    <property type="entry name" value="PROTEIN FOLDING REGULATOR"/>
    <property type="match status" value="1"/>
</dbReference>
<gene>
    <name evidence="2" type="ORF">NCGR_LOCUS13420</name>
</gene>
<dbReference type="InterPro" id="IPR011989">
    <property type="entry name" value="ARM-like"/>
</dbReference>
<feature type="domain" description="Nucleotide exchange factor Fes1" evidence="1">
    <location>
        <begin position="90"/>
        <end position="181"/>
    </location>
</feature>
<dbReference type="GO" id="GO:0005783">
    <property type="term" value="C:endoplasmic reticulum"/>
    <property type="evidence" value="ECO:0007669"/>
    <property type="project" value="TreeGrafter"/>
</dbReference>
<proteinExistence type="predicted"/>
<dbReference type="Proteomes" id="UP000604825">
    <property type="component" value="Unassembled WGS sequence"/>
</dbReference>
<dbReference type="InterPro" id="IPR016024">
    <property type="entry name" value="ARM-type_fold"/>
</dbReference>
<dbReference type="OrthoDB" id="10250458at2759"/>
<dbReference type="InterPro" id="IPR050693">
    <property type="entry name" value="Hsp70_NEF-Inhibitors"/>
</dbReference>
<dbReference type="EMBL" id="CAJGYO010000003">
    <property type="protein sequence ID" value="CAD6219813.1"/>
    <property type="molecule type" value="Genomic_DNA"/>
</dbReference>
<evidence type="ECO:0000313" key="3">
    <source>
        <dbReference type="Proteomes" id="UP000604825"/>
    </source>
</evidence>
<keyword evidence="3" id="KW-1185">Reference proteome</keyword>
<evidence type="ECO:0000259" key="1">
    <source>
        <dbReference type="Pfam" id="PF08609"/>
    </source>
</evidence>
<accession>A0A811N8U4</accession>